<dbReference type="Proteomes" id="UP001239795">
    <property type="component" value="Unassembled WGS sequence"/>
</dbReference>
<accession>A0AAI9V0Z3</accession>
<dbReference type="EMBL" id="MLGG01000001">
    <property type="protein sequence ID" value="KAK1468594.1"/>
    <property type="molecule type" value="Genomic_DNA"/>
</dbReference>
<keyword evidence="2" id="KW-1185">Reference proteome</keyword>
<organism evidence="1 2">
    <name type="scientific">Colletotrichum melonis</name>
    <dbReference type="NCBI Taxonomy" id="1209925"/>
    <lineage>
        <taxon>Eukaryota</taxon>
        <taxon>Fungi</taxon>
        <taxon>Dikarya</taxon>
        <taxon>Ascomycota</taxon>
        <taxon>Pezizomycotina</taxon>
        <taxon>Sordariomycetes</taxon>
        <taxon>Hypocreomycetidae</taxon>
        <taxon>Glomerellales</taxon>
        <taxon>Glomerellaceae</taxon>
        <taxon>Colletotrichum</taxon>
        <taxon>Colletotrichum acutatum species complex</taxon>
    </lineage>
</organism>
<sequence>MPQFRTPRSRPDHCSSSGFSFEKLVNLLQIIGGTPTLEDGSQKASRVMVSSRHTFIQLKSHLPWTFSPPATQGHRPDEPGHPFQPTATSLRTLLRRQPFPYPRRLHNCQETCPGLLVFRTSFNSMVFACARCRRNCWLATIFHRMFSRLASHYATNAQRIGCTVQLNACLLQLQARYR</sequence>
<name>A0AAI9V0Z3_9PEZI</name>
<dbReference type="AlphaFoldDB" id="A0AAI9V0Z3"/>
<protein>
    <submittedName>
        <fullName evidence="1">Uncharacterized protein</fullName>
    </submittedName>
</protein>
<proteinExistence type="predicted"/>
<evidence type="ECO:0000313" key="1">
    <source>
        <dbReference type="EMBL" id="KAK1468594.1"/>
    </source>
</evidence>
<gene>
    <name evidence="1" type="ORF">CMEL01_00361</name>
</gene>
<reference evidence="1 2" key="1">
    <citation type="submission" date="2016-10" db="EMBL/GenBank/DDBJ databases">
        <title>The genome sequence of Colletotrichum fioriniae PJ7.</title>
        <authorList>
            <person name="Baroncelli R."/>
        </authorList>
    </citation>
    <scope>NUCLEOTIDE SEQUENCE [LARGE SCALE GENOMIC DNA]</scope>
    <source>
        <strain evidence="1">Col 31</strain>
    </source>
</reference>
<comment type="caution">
    <text evidence="1">The sequence shown here is derived from an EMBL/GenBank/DDBJ whole genome shotgun (WGS) entry which is preliminary data.</text>
</comment>
<evidence type="ECO:0000313" key="2">
    <source>
        <dbReference type="Proteomes" id="UP001239795"/>
    </source>
</evidence>